<gene>
    <name evidence="4" type="ORF">HDIA_3238</name>
</gene>
<dbReference type="GO" id="GO:0008897">
    <property type="term" value="F:holo-[acyl-carrier-protein] synthase activity"/>
    <property type="evidence" value="ECO:0007669"/>
    <property type="project" value="InterPro"/>
</dbReference>
<dbReference type="OrthoDB" id="9808281at2"/>
<dbReference type="InterPro" id="IPR050559">
    <property type="entry name" value="P-Pant_transferase_sf"/>
</dbReference>
<organism evidence="4 5">
    <name type="scientific">Hartmannibacter diazotrophicus</name>
    <dbReference type="NCBI Taxonomy" id="1482074"/>
    <lineage>
        <taxon>Bacteria</taxon>
        <taxon>Pseudomonadati</taxon>
        <taxon>Pseudomonadota</taxon>
        <taxon>Alphaproteobacteria</taxon>
        <taxon>Hyphomicrobiales</taxon>
        <taxon>Pleomorphomonadaceae</taxon>
        <taxon>Hartmannibacter</taxon>
    </lineage>
</organism>
<dbReference type="AlphaFoldDB" id="A0A2C9D9B2"/>
<dbReference type="InterPro" id="IPR008278">
    <property type="entry name" value="4-PPantetheinyl_Trfase_dom"/>
</dbReference>
<feature type="domain" description="4'-phosphopantetheinyl transferase" evidence="3">
    <location>
        <begin position="121"/>
        <end position="224"/>
    </location>
</feature>
<evidence type="ECO:0000313" key="5">
    <source>
        <dbReference type="Proteomes" id="UP000223606"/>
    </source>
</evidence>
<proteinExistence type="inferred from homology"/>
<dbReference type="GO" id="GO:0019878">
    <property type="term" value="P:lysine biosynthetic process via aminoadipic acid"/>
    <property type="evidence" value="ECO:0007669"/>
    <property type="project" value="TreeGrafter"/>
</dbReference>
<evidence type="ECO:0000256" key="2">
    <source>
        <dbReference type="ARBA" id="ARBA00022679"/>
    </source>
</evidence>
<dbReference type="InterPro" id="IPR037143">
    <property type="entry name" value="4-PPantetheinyl_Trfase_dom_sf"/>
</dbReference>
<dbReference type="Proteomes" id="UP000223606">
    <property type="component" value="Chromosome 1"/>
</dbReference>
<reference evidence="5" key="1">
    <citation type="submission" date="2017-09" db="EMBL/GenBank/DDBJ databases">
        <title>Genome sequence of Nannocystis excedens DSM 71.</title>
        <authorList>
            <person name="Blom J."/>
        </authorList>
    </citation>
    <scope>NUCLEOTIDE SEQUENCE [LARGE SCALE GENOMIC DNA]</scope>
    <source>
        <strain evidence="5">type strain: E19</strain>
    </source>
</reference>
<dbReference type="GO" id="GO:0005829">
    <property type="term" value="C:cytosol"/>
    <property type="evidence" value="ECO:0007669"/>
    <property type="project" value="TreeGrafter"/>
</dbReference>
<dbReference type="GO" id="GO:0000287">
    <property type="term" value="F:magnesium ion binding"/>
    <property type="evidence" value="ECO:0007669"/>
    <property type="project" value="InterPro"/>
</dbReference>
<dbReference type="KEGG" id="hdi:HDIA_3238"/>
<dbReference type="EMBL" id="LT960614">
    <property type="protein sequence ID" value="SON56779.1"/>
    <property type="molecule type" value="Genomic_DNA"/>
</dbReference>
<keyword evidence="2" id="KW-0808">Transferase</keyword>
<evidence type="ECO:0000313" key="4">
    <source>
        <dbReference type="EMBL" id="SON56779.1"/>
    </source>
</evidence>
<dbReference type="PANTHER" id="PTHR12215">
    <property type="entry name" value="PHOSPHOPANTETHEINE TRANSFERASE"/>
    <property type="match status" value="1"/>
</dbReference>
<evidence type="ECO:0000256" key="1">
    <source>
        <dbReference type="ARBA" id="ARBA00010990"/>
    </source>
</evidence>
<comment type="similarity">
    <text evidence="1">Belongs to the P-Pant transferase superfamily. Gsp/Sfp/HetI/AcpT family.</text>
</comment>
<keyword evidence="5" id="KW-1185">Reference proteome</keyword>
<name>A0A2C9D9B2_9HYPH</name>
<evidence type="ECO:0000259" key="3">
    <source>
        <dbReference type="Pfam" id="PF01648"/>
    </source>
</evidence>
<dbReference type="Gene3D" id="3.90.470.20">
    <property type="entry name" value="4'-phosphopantetheinyl transferase domain"/>
    <property type="match status" value="2"/>
</dbReference>
<dbReference type="RefSeq" id="WP_099557121.1">
    <property type="nucleotide sequence ID" value="NZ_LT960614.1"/>
</dbReference>
<dbReference type="PANTHER" id="PTHR12215:SF10">
    <property type="entry name" value="L-AMINOADIPATE-SEMIALDEHYDE DEHYDROGENASE-PHOSPHOPANTETHEINYL TRANSFERASE"/>
    <property type="match status" value="1"/>
</dbReference>
<dbReference type="Pfam" id="PF01648">
    <property type="entry name" value="ACPS"/>
    <property type="match status" value="1"/>
</dbReference>
<sequence>MNDIPSVARILHPFDGVEVLTLAVDDAFEMTRGATILSEQEKCRLARIRHGATRRRYAAAHCLLRQALTRYAEGALRPEEWRFVFGAHGKPAVAPGLPEIRFNLSFADDCIAMSLTRSREIGIDIEPMPGDIDEPMPFGISPREEALLRRLPVDARARQIARVWTFKEAIAKAIGCGIDDRFTQIDACPVLLTARSDYWATVDGETFDVRLADVQFRGKTYFMAVAVGPVAASG</sequence>
<protein>
    <submittedName>
        <fullName evidence="4">Holo-(Acyl carrier protein) synthase 2</fullName>
    </submittedName>
</protein>
<dbReference type="SUPFAM" id="SSF56214">
    <property type="entry name" value="4'-phosphopantetheinyl transferase"/>
    <property type="match status" value="2"/>
</dbReference>
<accession>A0A2C9D9B2</accession>